<dbReference type="GO" id="GO:0005615">
    <property type="term" value="C:extracellular space"/>
    <property type="evidence" value="ECO:0007669"/>
    <property type="project" value="TreeGrafter"/>
</dbReference>
<dbReference type="SUPFAM" id="SSF56496">
    <property type="entry name" value="Fibrinogen C-terminal domain-like"/>
    <property type="match status" value="1"/>
</dbReference>
<dbReference type="InterPro" id="IPR036056">
    <property type="entry name" value="Fibrinogen-like_C"/>
</dbReference>
<dbReference type="PROSITE" id="PS51406">
    <property type="entry name" value="FIBRINOGEN_C_2"/>
    <property type="match status" value="1"/>
</dbReference>
<dbReference type="InterPro" id="IPR014716">
    <property type="entry name" value="Fibrinogen_a/b/g_C_1"/>
</dbReference>
<dbReference type="Proteomes" id="UP000594262">
    <property type="component" value="Unplaced"/>
</dbReference>
<evidence type="ECO:0000313" key="3">
    <source>
        <dbReference type="Proteomes" id="UP000594262"/>
    </source>
</evidence>
<organism evidence="2 3">
    <name type="scientific">Clytia hemisphaerica</name>
    <dbReference type="NCBI Taxonomy" id="252671"/>
    <lineage>
        <taxon>Eukaryota</taxon>
        <taxon>Metazoa</taxon>
        <taxon>Cnidaria</taxon>
        <taxon>Hydrozoa</taxon>
        <taxon>Hydroidolina</taxon>
        <taxon>Leptothecata</taxon>
        <taxon>Obeliida</taxon>
        <taxon>Clytiidae</taxon>
        <taxon>Clytia</taxon>
    </lineage>
</organism>
<dbReference type="InterPro" id="IPR002181">
    <property type="entry name" value="Fibrinogen_a/b/g_C_dom"/>
</dbReference>
<reference evidence="2" key="1">
    <citation type="submission" date="2021-01" db="UniProtKB">
        <authorList>
            <consortium name="EnsemblMetazoa"/>
        </authorList>
    </citation>
    <scope>IDENTIFICATION</scope>
</reference>
<dbReference type="SMART" id="SM00186">
    <property type="entry name" value="FBG"/>
    <property type="match status" value="1"/>
</dbReference>
<dbReference type="Gene3D" id="3.90.215.10">
    <property type="entry name" value="Gamma Fibrinogen, chain A, domain 1"/>
    <property type="match status" value="1"/>
</dbReference>
<sequence>MEDCLKFLQAGYKVNGIYRLKAAGFNRPHVFCDQTTLGGGWTTFLRRKDGSVNFKQNWKMYRNGFGELTSEFWLGNEIVHGLTESSVAPKKSELLINMQIKGAKSPTYAKYDNFEIGDEASKYILKFSGVSGNASHLTGDNSLNHSNNRRFSTIDADNDDNSSSCSKSYGSVGWWFGNCVYTVLTADYKNIYWHGSSALANFAEMKLRRKL</sequence>
<dbReference type="InterPro" id="IPR050373">
    <property type="entry name" value="Fibrinogen_C-term_domain"/>
</dbReference>
<feature type="domain" description="Fibrinogen C-terminal" evidence="1">
    <location>
        <begin position="1"/>
        <end position="211"/>
    </location>
</feature>
<dbReference type="AlphaFoldDB" id="A0A7M5VDU2"/>
<keyword evidence="3" id="KW-1185">Reference proteome</keyword>
<protein>
    <recommendedName>
        <fullName evidence="1">Fibrinogen C-terminal domain-containing protein</fullName>
    </recommendedName>
</protein>
<dbReference type="Pfam" id="PF00147">
    <property type="entry name" value="Fibrinogen_C"/>
    <property type="match status" value="1"/>
</dbReference>
<name>A0A7M5VDU2_9CNID</name>
<evidence type="ECO:0000259" key="1">
    <source>
        <dbReference type="PROSITE" id="PS51406"/>
    </source>
</evidence>
<dbReference type="NCBIfam" id="NF040941">
    <property type="entry name" value="GGGWT_bact"/>
    <property type="match status" value="1"/>
</dbReference>
<evidence type="ECO:0000313" key="2">
    <source>
        <dbReference type="EnsemblMetazoa" id="CLYHEMP009006.1"/>
    </source>
</evidence>
<dbReference type="EnsemblMetazoa" id="CLYHEMT009006.1">
    <property type="protein sequence ID" value="CLYHEMP009006.1"/>
    <property type="gene ID" value="CLYHEMG009006"/>
</dbReference>
<proteinExistence type="predicted"/>
<accession>A0A7M5VDU2</accession>
<dbReference type="OrthoDB" id="5971146at2759"/>
<dbReference type="PANTHER" id="PTHR19143">
    <property type="entry name" value="FIBRINOGEN/TENASCIN/ANGIOPOEITIN"/>
    <property type="match status" value="1"/>
</dbReference>